<dbReference type="RefSeq" id="XP_004221232.1">
    <property type="nucleotide sequence ID" value="XM_004221184.1"/>
</dbReference>
<dbReference type="InterPro" id="IPR006526">
    <property type="entry name" value="Export_prot_PHISTa/b/c"/>
</dbReference>
<dbReference type="VEuPathDB" id="PlasmoDB:PCYB_053030"/>
<dbReference type="InterPro" id="IPR044885">
    <property type="entry name" value="PRESA_N_sf"/>
</dbReference>
<gene>
    <name evidence="3" type="ORF">PCYB_053030</name>
</gene>
<keyword evidence="4" id="KW-1185">Reference proteome</keyword>
<dbReference type="EMBL" id="DF157097">
    <property type="protein sequence ID" value="GAB65285.1"/>
    <property type="molecule type" value="Genomic_DNA"/>
</dbReference>
<evidence type="ECO:0000313" key="3">
    <source>
        <dbReference type="EMBL" id="GAB65285.1"/>
    </source>
</evidence>
<protein>
    <submittedName>
        <fullName evidence="3">RAD protein</fullName>
    </submittedName>
</protein>
<dbReference type="NCBIfam" id="TIGR01639">
    <property type="entry name" value="P_fal_TIGR01639"/>
    <property type="match status" value="1"/>
</dbReference>
<dbReference type="KEGG" id="pcy:PCYB_053030"/>
<dbReference type="AlphaFoldDB" id="K6UT79"/>
<evidence type="ECO:0000256" key="1">
    <source>
        <dbReference type="SAM" id="MobiDB-lite"/>
    </source>
</evidence>
<evidence type="ECO:0000259" key="2">
    <source>
        <dbReference type="Pfam" id="PF09687"/>
    </source>
</evidence>
<accession>K6UT79</accession>
<feature type="domain" description="Plasmodium RESA N-terminal" evidence="2">
    <location>
        <begin position="85"/>
        <end position="131"/>
    </location>
</feature>
<dbReference type="PhylomeDB" id="K6UT79"/>
<sequence length="131" mass="15206">MKIKLGMHQNDSSKWVNLGEPQFSVRRAREVTEMVTKMKSVLSKTRSHKQENENKKECSAFRATSQAGSLSYPPFGCSKEDLSGELTMDEINKLISSCIFFVSRKKAYIIFYHYSNYLKRMFRDMVSKLSK</sequence>
<dbReference type="Proteomes" id="UP000006319">
    <property type="component" value="Chromosome 5"/>
</dbReference>
<evidence type="ECO:0000313" key="4">
    <source>
        <dbReference type="Proteomes" id="UP000006319"/>
    </source>
</evidence>
<dbReference type="GeneID" id="14691674"/>
<name>K6UT79_PLACD</name>
<proteinExistence type="predicted"/>
<feature type="compositionally biased region" description="Basic and acidic residues" evidence="1">
    <location>
        <begin position="48"/>
        <end position="59"/>
    </location>
</feature>
<reference evidence="3 4" key="1">
    <citation type="journal article" date="2012" name="Nat. Genet.">
        <title>Plasmodium cynomolgi genome sequences provide insight into Plasmodium vivax and the monkey malaria clade.</title>
        <authorList>
            <person name="Tachibana S."/>
            <person name="Sullivan S.A."/>
            <person name="Kawai S."/>
            <person name="Nakamura S."/>
            <person name="Kim H.R."/>
            <person name="Goto N."/>
            <person name="Arisue N."/>
            <person name="Palacpac N.M.Q."/>
            <person name="Honma H."/>
            <person name="Yagi M."/>
            <person name="Tougan T."/>
            <person name="Katakai Y."/>
            <person name="Kaneko O."/>
            <person name="Mita T."/>
            <person name="Kita K."/>
            <person name="Yasutomi Y."/>
            <person name="Sutton P.L."/>
            <person name="Shakhbatyan R."/>
            <person name="Horii T."/>
            <person name="Yasunaga T."/>
            <person name="Barnwell J.W."/>
            <person name="Escalante A.A."/>
            <person name="Carlton J.M."/>
            <person name="Tanabe K."/>
        </authorList>
    </citation>
    <scope>NUCLEOTIDE SEQUENCE [LARGE SCALE GENOMIC DNA]</scope>
    <source>
        <strain evidence="3 4">B</strain>
    </source>
</reference>
<feature type="region of interest" description="Disordered" evidence="1">
    <location>
        <begin position="41"/>
        <end position="60"/>
    </location>
</feature>
<dbReference type="Gene3D" id="6.10.280.180">
    <property type="entry name" value="Plasmodium RESA, N-terminal helical domain"/>
    <property type="match status" value="1"/>
</dbReference>
<dbReference type="Pfam" id="PF09687">
    <property type="entry name" value="PRESAN"/>
    <property type="match status" value="1"/>
</dbReference>
<dbReference type="InterPro" id="IPR019111">
    <property type="entry name" value="PRESA_N"/>
</dbReference>
<organism evidence="3 4">
    <name type="scientific">Plasmodium cynomolgi (strain B)</name>
    <dbReference type="NCBI Taxonomy" id="1120755"/>
    <lineage>
        <taxon>Eukaryota</taxon>
        <taxon>Sar</taxon>
        <taxon>Alveolata</taxon>
        <taxon>Apicomplexa</taxon>
        <taxon>Aconoidasida</taxon>
        <taxon>Haemosporida</taxon>
        <taxon>Plasmodiidae</taxon>
        <taxon>Plasmodium</taxon>
        <taxon>Plasmodium (Plasmodium)</taxon>
    </lineage>
</organism>
<dbReference type="OrthoDB" id="380868at2759"/>